<dbReference type="NCBIfam" id="NF008693">
    <property type="entry name" value="PRK11713.2-3"/>
    <property type="match status" value="1"/>
</dbReference>
<evidence type="ECO:0000256" key="5">
    <source>
        <dbReference type="ARBA" id="ARBA00022490"/>
    </source>
</evidence>
<dbReference type="PIRSF" id="PIRSF015601">
    <property type="entry name" value="MTase_slr0722"/>
    <property type="match status" value="1"/>
</dbReference>
<dbReference type="KEGG" id="cfk:CFRA_08710"/>
<dbReference type="EC" id="2.1.1.193" evidence="3 12"/>
<dbReference type="NCBIfam" id="TIGR00046">
    <property type="entry name" value="RsmE family RNA methyltransferase"/>
    <property type="match status" value="1"/>
</dbReference>
<dbReference type="GO" id="GO:0070475">
    <property type="term" value="P:rRNA base methylation"/>
    <property type="evidence" value="ECO:0007669"/>
    <property type="project" value="TreeGrafter"/>
</dbReference>
<proteinExistence type="inferred from homology"/>
<keyword evidence="6 12" id="KW-0698">rRNA processing</keyword>
<dbReference type="InterPro" id="IPR029026">
    <property type="entry name" value="tRNA_m1G_MTases_N"/>
</dbReference>
<comment type="subcellular location">
    <subcellularLocation>
        <location evidence="1 12">Cytoplasm</location>
    </subcellularLocation>
</comment>
<dbReference type="SUPFAM" id="SSF75217">
    <property type="entry name" value="alpha/beta knot"/>
    <property type="match status" value="1"/>
</dbReference>
<dbReference type="CDD" id="cd18084">
    <property type="entry name" value="RsmE-like"/>
    <property type="match status" value="1"/>
</dbReference>
<evidence type="ECO:0000256" key="3">
    <source>
        <dbReference type="ARBA" id="ARBA00012328"/>
    </source>
</evidence>
<comment type="catalytic activity">
    <reaction evidence="11 12">
        <text>uridine(1498) in 16S rRNA + S-adenosyl-L-methionine = N(3)-methyluridine(1498) in 16S rRNA + S-adenosyl-L-homocysteine + H(+)</text>
        <dbReference type="Rhea" id="RHEA:42920"/>
        <dbReference type="Rhea" id="RHEA-COMP:10283"/>
        <dbReference type="Rhea" id="RHEA-COMP:10284"/>
        <dbReference type="ChEBI" id="CHEBI:15378"/>
        <dbReference type="ChEBI" id="CHEBI:57856"/>
        <dbReference type="ChEBI" id="CHEBI:59789"/>
        <dbReference type="ChEBI" id="CHEBI:65315"/>
        <dbReference type="ChEBI" id="CHEBI:74502"/>
        <dbReference type="EC" id="2.1.1.193"/>
    </reaction>
</comment>
<dbReference type="GO" id="GO:0070042">
    <property type="term" value="F:rRNA (uridine-N3-)-methyltransferase activity"/>
    <property type="evidence" value="ECO:0007669"/>
    <property type="project" value="TreeGrafter"/>
</dbReference>
<dbReference type="Gene3D" id="2.40.240.20">
    <property type="entry name" value="Hypothetical PUA domain-like, domain 1"/>
    <property type="match status" value="1"/>
</dbReference>
<evidence type="ECO:0000313" key="15">
    <source>
        <dbReference type="EMBL" id="APT89314.1"/>
    </source>
</evidence>
<dbReference type="Proteomes" id="UP000185434">
    <property type="component" value="Chromosome"/>
</dbReference>
<evidence type="ECO:0000313" key="16">
    <source>
        <dbReference type="Proteomes" id="UP000185434"/>
    </source>
</evidence>
<reference evidence="15 16" key="1">
    <citation type="submission" date="2014-08" db="EMBL/GenBank/DDBJ databases">
        <title>Complete genome sequence of Corynebacterium frankenforstense ST18(T) (=DSM 45800(T)), isolated from raw cow milk.</title>
        <authorList>
            <person name="Ruckert C."/>
            <person name="Albersmeier A."/>
            <person name="Winkler A."/>
            <person name="Lipski A."/>
            <person name="Kalinowski J."/>
        </authorList>
    </citation>
    <scope>NUCLEOTIDE SEQUENCE [LARGE SCALE GENOMIC DNA]</scope>
    <source>
        <strain evidence="15 16">ST18</strain>
    </source>
</reference>
<feature type="domain" description="Ribosomal RNA small subunit methyltransferase E PUA-like" evidence="14">
    <location>
        <begin position="22"/>
        <end position="69"/>
    </location>
</feature>
<evidence type="ECO:0000256" key="2">
    <source>
        <dbReference type="ARBA" id="ARBA00005528"/>
    </source>
</evidence>
<evidence type="ECO:0000256" key="1">
    <source>
        <dbReference type="ARBA" id="ARBA00004496"/>
    </source>
</evidence>
<dbReference type="InterPro" id="IPR046887">
    <property type="entry name" value="RsmE_PUA-like"/>
</dbReference>
<dbReference type="SUPFAM" id="SSF88697">
    <property type="entry name" value="PUA domain-like"/>
    <property type="match status" value="1"/>
</dbReference>
<comment type="function">
    <text evidence="10 12">Specifically methylates the N3 position of the uracil ring of uridine 1498 (m3U1498) in 16S rRNA. Acts on the fully assembled 30S ribosomal subunit.</text>
</comment>
<evidence type="ECO:0000256" key="8">
    <source>
        <dbReference type="ARBA" id="ARBA00022679"/>
    </source>
</evidence>
<dbReference type="STRING" id="1437875.CFRA_08710"/>
<dbReference type="RefSeq" id="WP_075664309.1">
    <property type="nucleotide sequence ID" value="NZ_CP009247.1"/>
</dbReference>
<dbReference type="EMBL" id="CP009247">
    <property type="protein sequence ID" value="APT89314.1"/>
    <property type="molecule type" value="Genomic_DNA"/>
</dbReference>
<dbReference type="AlphaFoldDB" id="A0A1L7CTY5"/>
<dbReference type="GO" id="GO:0005737">
    <property type="term" value="C:cytoplasm"/>
    <property type="evidence" value="ECO:0007669"/>
    <property type="project" value="UniProtKB-SubCell"/>
</dbReference>
<keyword evidence="8 12" id="KW-0808">Transferase</keyword>
<organism evidence="15 16">
    <name type="scientific">Corynebacterium frankenforstense DSM 45800</name>
    <dbReference type="NCBI Taxonomy" id="1437875"/>
    <lineage>
        <taxon>Bacteria</taxon>
        <taxon>Bacillati</taxon>
        <taxon>Actinomycetota</taxon>
        <taxon>Actinomycetes</taxon>
        <taxon>Mycobacteriales</taxon>
        <taxon>Corynebacteriaceae</taxon>
        <taxon>Corynebacterium</taxon>
    </lineage>
</organism>
<protein>
    <recommendedName>
        <fullName evidence="4 12">Ribosomal RNA small subunit methyltransferase E</fullName>
        <ecNumber evidence="3 12">2.1.1.193</ecNumber>
    </recommendedName>
</protein>
<sequence>MSLPVFLLDAPLAGEPPRTVELTGPEGRHAVTVRRITPGEHVELVDGAGVRLRALVTAVHGKDRLVCEVEEAGVDPAPVPEVTVVQAIPKSPHADLAVDLLTQAGADEIVAWEADRCVARWSGKPGKAEKALGKWADRAREAGKQARRARLPRLSGPVDTHALVGNLAQAGEETVVAVLHESATRPLRELPLDDAARVVLLVGPEGGIGDDELGRLRQAGAQPVRLGPEVARASSAGALALAAVGALTGRW</sequence>
<dbReference type="InterPro" id="IPR006700">
    <property type="entry name" value="RsmE"/>
</dbReference>
<dbReference type="InterPro" id="IPR046886">
    <property type="entry name" value="RsmE_MTase_dom"/>
</dbReference>
<evidence type="ECO:0000256" key="9">
    <source>
        <dbReference type="ARBA" id="ARBA00022691"/>
    </source>
</evidence>
<dbReference type="InterPro" id="IPR015947">
    <property type="entry name" value="PUA-like_sf"/>
</dbReference>
<dbReference type="Pfam" id="PF04452">
    <property type="entry name" value="Methyltrans_RNA"/>
    <property type="match status" value="1"/>
</dbReference>
<evidence type="ECO:0000256" key="11">
    <source>
        <dbReference type="ARBA" id="ARBA00047944"/>
    </source>
</evidence>
<name>A0A1L7CTY5_9CORY</name>
<comment type="similarity">
    <text evidence="2 12">Belongs to the RNA methyltransferase RsmE family.</text>
</comment>
<dbReference type="PANTHER" id="PTHR30027:SF3">
    <property type="entry name" value="16S RRNA (URACIL(1498)-N(3))-METHYLTRANSFERASE"/>
    <property type="match status" value="1"/>
</dbReference>
<accession>A0A1L7CTY5</accession>
<dbReference type="InterPro" id="IPR029028">
    <property type="entry name" value="Alpha/beta_knot_MTases"/>
</dbReference>
<dbReference type="PANTHER" id="PTHR30027">
    <property type="entry name" value="RIBOSOMAL RNA SMALL SUBUNIT METHYLTRANSFERASE E"/>
    <property type="match status" value="1"/>
</dbReference>
<evidence type="ECO:0000259" key="14">
    <source>
        <dbReference type="Pfam" id="PF20260"/>
    </source>
</evidence>
<feature type="domain" description="Ribosomal RNA small subunit methyltransferase E methyltransferase" evidence="13">
    <location>
        <begin position="78"/>
        <end position="244"/>
    </location>
</feature>
<evidence type="ECO:0000256" key="4">
    <source>
        <dbReference type="ARBA" id="ARBA00013673"/>
    </source>
</evidence>
<keyword evidence="7 12" id="KW-0489">Methyltransferase</keyword>
<dbReference type="Pfam" id="PF20260">
    <property type="entry name" value="PUA_4"/>
    <property type="match status" value="1"/>
</dbReference>
<evidence type="ECO:0000259" key="13">
    <source>
        <dbReference type="Pfam" id="PF04452"/>
    </source>
</evidence>
<dbReference type="OrthoDB" id="9808126at2"/>
<dbReference type="Gene3D" id="3.40.1280.10">
    <property type="match status" value="1"/>
</dbReference>
<keyword evidence="5 12" id="KW-0963">Cytoplasm</keyword>
<keyword evidence="9 12" id="KW-0949">S-adenosyl-L-methionine</keyword>
<gene>
    <name evidence="15" type="ORF">CFRA_08710</name>
</gene>
<evidence type="ECO:0000256" key="10">
    <source>
        <dbReference type="ARBA" id="ARBA00025699"/>
    </source>
</evidence>
<evidence type="ECO:0000256" key="12">
    <source>
        <dbReference type="PIRNR" id="PIRNR015601"/>
    </source>
</evidence>
<keyword evidence="16" id="KW-1185">Reference proteome</keyword>
<evidence type="ECO:0000256" key="6">
    <source>
        <dbReference type="ARBA" id="ARBA00022552"/>
    </source>
</evidence>
<evidence type="ECO:0000256" key="7">
    <source>
        <dbReference type="ARBA" id="ARBA00022603"/>
    </source>
</evidence>